<dbReference type="RefSeq" id="XP_003675179.1">
    <property type="nucleotide sequence ID" value="XM_003675131.1"/>
</dbReference>
<keyword evidence="6" id="KW-1185">Reference proteome</keyword>
<dbReference type="GO" id="GO:0006417">
    <property type="term" value="P:regulation of translation"/>
    <property type="evidence" value="ECO:0007669"/>
    <property type="project" value="EnsemblFungi"/>
</dbReference>
<accession>G0VA78</accession>
<keyword evidence="1 2" id="KW-0694">RNA-binding</keyword>
<feature type="domain" description="RRM" evidence="4">
    <location>
        <begin position="101"/>
        <end position="179"/>
    </location>
</feature>
<dbReference type="InParanoid" id="G0VA78"/>
<dbReference type="SMART" id="SM00360">
    <property type="entry name" value="RRM"/>
    <property type="match status" value="4"/>
</dbReference>
<sequence length="610" mass="70522">MLTTNFQEKRLINPNNKPRHDTLMFSPLRISTSIPKNNSHFLNEEGQLNKTTSTIQHDRVPSDITSNTSLSSNSEASDMVKLYEIKTQSSHSTKLESKPFTALFIGDLNEDVTKETLESIFGVYPSFVSAKVCYDFQTNVSLGHGYLNFGDKEDAEKAIDDFNCMKLGDKVIRIMPSLRGKNTKKSIGTNVFFTNLPDEDNRLFHSRKFFEIFRQFGKILSCRLDPNKNIGFISFEHEEVAKTVVKKYNNSMFFGNRITCGILSEDNSKKPIMEEKQEQAKQFSQLNKKYDLNEKNMPRALLNTNNLFIENTVFVSNLPTSITVEEIRNHFNKIGNIMNLFISDKISSNALWAFVKYSTAACAIRAIKELNNTFIRKKQIVVSQAFRRGETQFHLSRKPTKRILYLKELSRICDKDFVSQFCHQRRIKFDEISLTKVNLEKSTHTARIKCRTDEDARKLYNSINNRLIAGSIIKASWENSNEIENVEKDISNNVENQIRTGKCTSYTKSFHDPVLSLYWNHNNAVPIFTYKYVSQVLKSQIKKNLDFLRFPFATRDKNIKYIIDYIIKVYWSEDINTLGYFLSVQFTNSRNEEILNCQIEAAANFLGFGR</sequence>
<protein>
    <recommendedName>
        <fullName evidence="4">RRM domain-containing protein</fullName>
    </recommendedName>
</protein>
<evidence type="ECO:0000259" key="4">
    <source>
        <dbReference type="PROSITE" id="PS50102"/>
    </source>
</evidence>
<dbReference type="PANTHER" id="PTHR48025">
    <property type="entry name" value="OS02G0815200 PROTEIN"/>
    <property type="match status" value="1"/>
</dbReference>
<feature type="region of interest" description="Disordered" evidence="3">
    <location>
        <begin position="1"/>
        <end position="22"/>
    </location>
</feature>
<dbReference type="eggNOG" id="KOG0123">
    <property type="taxonomic scope" value="Eukaryota"/>
</dbReference>
<dbReference type="PANTHER" id="PTHR48025:SF1">
    <property type="entry name" value="RRM DOMAIN-CONTAINING PROTEIN"/>
    <property type="match status" value="1"/>
</dbReference>
<dbReference type="HOGENOM" id="CLU_020939_0_0_1"/>
<dbReference type="GeneID" id="96902365"/>
<dbReference type="Proteomes" id="UP000001640">
    <property type="component" value="Chromosome 2"/>
</dbReference>
<dbReference type="InterPro" id="IPR012677">
    <property type="entry name" value="Nucleotide-bd_a/b_plait_sf"/>
</dbReference>
<evidence type="ECO:0000313" key="6">
    <source>
        <dbReference type="Proteomes" id="UP000001640"/>
    </source>
</evidence>
<dbReference type="OMA" id="AKVCYDF"/>
<evidence type="ECO:0000256" key="1">
    <source>
        <dbReference type="ARBA" id="ARBA00022884"/>
    </source>
</evidence>
<reference key="2">
    <citation type="submission" date="2011-08" db="EMBL/GenBank/DDBJ databases">
        <title>Genome sequence of Naumovozyma castellii.</title>
        <authorList>
            <person name="Gordon J.L."/>
            <person name="Armisen D."/>
            <person name="Proux-Wera E."/>
            <person name="OhEigeartaigh S.S."/>
            <person name="Byrne K.P."/>
            <person name="Wolfe K.H."/>
        </authorList>
    </citation>
    <scope>NUCLEOTIDE SEQUENCE</scope>
    <source>
        <strain>Type strain:CBS 4309</strain>
    </source>
</reference>
<dbReference type="InterPro" id="IPR050502">
    <property type="entry name" value="Euk_RNA-bind_prot"/>
</dbReference>
<dbReference type="Pfam" id="PF00076">
    <property type="entry name" value="RRM_1"/>
    <property type="match status" value="3"/>
</dbReference>
<dbReference type="PROSITE" id="PS50102">
    <property type="entry name" value="RRM"/>
    <property type="match status" value="3"/>
</dbReference>
<feature type="compositionally biased region" description="Low complexity" evidence="3">
    <location>
        <begin position="62"/>
        <end position="72"/>
    </location>
</feature>
<feature type="domain" description="RRM" evidence="4">
    <location>
        <begin position="311"/>
        <end position="387"/>
    </location>
</feature>
<evidence type="ECO:0000313" key="5">
    <source>
        <dbReference type="EMBL" id="CCC68808.1"/>
    </source>
</evidence>
<dbReference type="EMBL" id="HE576753">
    <property type="protein sequence ID" value="CCC68808.1"/>
    <property type="molecule type" value="Genomic_DNA"/>
</dbReference>
<evidence type="ECO:0000256" key="2">
    <source>
        <dbReference type="PROSITE-ProRule" id="PRU00176"/>
    </source>
</evidence>
<organism evidence="5 6">
    <name type="scientific">Naumovozyma castellii</name>
    <name type="common">Yeast</name>
    <name type="synonym">Saccharomyces castellii</name>
    <dbReference type="NCBI Taxonomy" id="27288"/>
    <lineage>
        <taxon>Eukaryota</taxon>
        <taxon>Fungi</taxon>
        <taxon>Dikarya</taxon>
        <taxon>Ascomycota</taxon>
        <taxon>Saccharomycotina</taxon>
        <taxon>Saccharomycetes</taxon>
        <taxon>Saccharomycetales</taxon>
        <taxon>Saccharomycetaceae</taxon>
        <taxon>Naumovozyma</taxon>
    </lineage>
</organism>
<dbReference type="GO" id="GO:0043934">
    <property type="term" value="P:sporulation"/>
    <property type="evidence" value="ECO:0007669"/>
    <property type="project" value="EnsemblFungi"/>
</dbReference>
<dbReference type="Gene3D" id="3.30.70.330">
    <property type="match status" value="3"/>
</dbReference>
<dbReference type="InterPro" id="IPR035979">
    <property type="entry name" value="RBD_domain_sf"/>
</dbReference>
<feature type="domain" description="RRM" evidence="4">
    <location>
        <begin position="189"/>
        <end position="265"/>
    </location>
</feature>
<dbReference type="CDD" id="cd21601">
    <property type="entry name" value="RRM1_PES4_MIP6"/>
    <property type="match status" value="1"/>
</dbReference>
<dbReference type="OrthoDB" id="4063840at2759"/>
<reference evidence="5 6" key="1">
    <citation type="journal article" date="2011" name="Proc. Natl. Acad. Sci. U.S.A.">
        <title>Evolutionary erosion of yeast sex chromosomes by mating-type switching accidents.</title>
        <authorList>
            <person name="Gordon J.L."/>
            <person name="Armisen D."/>
            <person name="Proux-Wera E."/>
            <person name="Oheigeartaigh S.S."/>
            <person name="Byrne K.P."/>
            <person name="Wolfe K.H."/>
        </authorList>
    </citation>
    <scope>NUCLEOTIDE SEQUENCE [LARGE SCALE GENOMIC DNA]</scope>
    <source>
        <strain evidence="6">ATCC 76901 / BCRC 22586 / CBS 4309 / NBRC 1992 / NRRL Y-12630</strain>
    </source>
</reference>
<dbReference type="KEGG" id="ncs:NCAS_0B07240"/>
<dbReference type="STRING" id="1064592.G0VA78"/>
<dbReference type="GO" id="GO:0003729">
    <property type="term" value="F:mRNA binding"/>
    <property type="evidence" value="ECO:0007669"/>
    <property type="project" value="TreeGrafter"/>
</dbReference>
<gene>
    <name evidence="5" type="primary">NCAS0B07240</name>
    <name evidence="5" type="ordered locus">NCAS_0B07240</name>
</gene>
<dbReference type="GO" id="GO:0005628">
    <property type="term" value="C:prospore membrane"/>
    <property type="evidence" value="ECO:0007669"/>
    <property type="project" value="EnsemblFungi"/>
</dbReference>
<dbReference type="SUPFAM" id="SSF54928">
    <property type="entry name" value="RNA-binding domain, RBD"/>
    <property type="match status" value="2"/>
</dbReference>
<proteinExistence type="predicted"/>
<dbReference type="AlphaFoldDB" id="G0VA78"/>
<dbReference type="InterPro" id="IPR000504">
    <property type="entry name" value="RRM_dom"/>
</dbReference>
<evidence type="ECO:0000256" key="3">
    <source>
        <dbReference type="SAM" id="MobiDB-lite"/>
    </source>
</evidence>
<dbReference type="GO" id="GO:0010609">
    <property type="term" value="P:mRNA localization resulting in post-transcriptional regulation of gene expression"/>
    <property type="evidence" value="ECO:0007669"/>
    <property type="project" value="EnsemblFungi"/>
</dbReference>
<feature type="region of interest" description="Disordered" evidence="3">
    <location>
        <begin position="51"/>
        <end position="72"/>
    </location>
</feature>
<dbReference type="GO" id="GO:0016071">
    <property type="term" value="P:mRNA metabolic process"/>
    <property type="evidence" value="ECO:0007669"/>
    <property type="project" value="EnsemblFungi"/>
</dbReference>
<name>G0VA78_NAUCA</name>